<evidence type="ECO:0000313" key="8">
    <source>
        <dbReference type="Proteomes" id="UP001634394"/>
    </source>
</evidence>
<feature type="domain" description="REM-1" evidence="6">
    <location>
        <begin position="20"/>
        <end position="96"/>
    </location>
</feature>
<dbReference type="PROSITE" id="PS51860">
    <property type="entry name" value="REM_1"/>
    <property type="match status" value="1"/>
</dbReference>
<gene>
    <name evidence="7" type="ORF">ACJMK2_009895</name>
</gene>
<dbReference type="SUPFAM" id="SSF50156">
    <property type="entry name" value="PDZ domain-like"/>
    <property type="match status" value="1"/>
</dbReference>
<feature type="domain" description="BRO1" evidence="5">
    <location>
        <begin position="106"/>
        <end position="604"/>
    </location>
</feature>
<dbReference type="Proteomes" id="UP001634394">
    <property type="component" value="Unassembled WGS sequence"/>
</dbReference>
<dbReference type="Pfam" id="PF00595">
    <property type="entry name" value="PDZ"/>
    <property type="match status" value="1"/>
</dbReference>
<dbReference type="InterPro" id="IPR004328">
    <property type="entry name" value="BRO1_dom"/>
</dbReference>
<accession>A0ABD3VG13</accession>
<dbReference type="Pfam" id="PF02185">
    <property type="entry name" value="HR1"/>
    <property type="match status" value="1"/>
</dbReference>
<dbReference type="Gene3D" id="2.30.42.10">
    <property type="match status" value="1"/>
</dbReference>
<dbReference type="SMART" id="SM00742">
    <property type="entry name" value="Hr1"/>
    <property type="match status" value="1"/>
</dbReference>
<dbReference type="InterPro" id="IPR011072">
    <property type="entry name" value="HR1_rho-bd"/>
</dbReference>
<dbReference type="PANTHER" id="PTHR23031:SF15">
    <property type="entry name" value="LD12055P"/>
    <property type="match status" value="1"/>
</dbReference>
<protein>
    <recommendedName>
        <fullName evidence="9">Rhophilin-2</fullName>
    </recommendedName>
</protein>
<evidence type="ECO:0000259" key="6">
    <source>
        <dbReference type="PROSITE" id="PS51860"/>
    </source>
</evidence>
<feature type="region of interest" description="Disordered" evidence="3">
    <location>
        <begin position="606"/>
        <end position="681"/>
    </location>
</feature>
<keyword evidence="8" id="KW-1185">Reference proteome</keyword>
<evidence type="ECO:0000256" key="3">
    <source>
        <dbReference type="SAM" id="MobiDB-lite"/>
    </source>
</evidence>
<dbReference type="InterPro" id="IPR047138">
    <property type="entry name" value="RHPN1_2"/>
</dbReference>
<evidence type="ECO:0000259" key="4">
    <source>
        <dbReference type="PROSITE" id="PS50106"/>
    </source>
</evidence>
<comment type="similarity">
    <text evidence="1">Belongs to the RHPN family.</text>
</comment>
<dbReference type="PROSITE" id="PS51180">
    <property type="entry name" value="BRO1"/>
    <property type="match status" value="1"/>
</dbReference>
<proteinExistence type="inferred from homology"/>
<reference evidence="7 8" key="1">
    <citation type="submission" date="2024-11" db="EMBL/GenBank/DDBJ databases">
        <title>Chromosome-level genome assembly of the freshwater bivalve Anodonta woodiana.</title>
        <authorList>
            <person name="Chen X."/>
        </authorList>
    </citation>
    <scope>NUCLEOTIDE SEQUENCE [LARGE SCALE GENOMIC DNA]</scope>
    <source>
        <strain evidence="7">MN2024</strain>
        <tissue evidence="7">Gills</tissue>
    </source>
</reference>
<name>A0ABD3VG13_SINWO</name>
<dbReference type="SMART" id="SM01041">
    <property type="entry name" value="BRO1"/>
    <property type="match status" value="1"/>
</dbReference>
<feature type="compositionally biased region" description="Polar residues" evidence="3">
    <location>
        <begin position="1"/>
        <end position="14"/>
    </location>
</feature>
<keyword evidence="2" id="KW-0175">Coiled coil</keyword>
<dbReference type="EMBL" id="JBJQND010000012">
    <property type="protein sequence ID" value="KAL3859688.1"/>
    <property type="molecule type" value="Genomic_DNA"/>
</dbReference>
<sequence>MCATPPNGNITRQSFHSRKGSDPLISTARGKLQTRRAKLNDQINRELRMRTGAENLFKATDNKRLKELVAVELSFFNSNIQLLKEELTDLNSSVTIYQLKGSKHVPMIPLGLKETKEVDFSQAISDFILEHYSEDSNMYTNEIKELYDFRQAVRTPMRNESGIALLMEYYSQLYFLDKRFIPPDRSFGVHFQWYDSLTGVPSVQKNLTFEKGCILFNTGALYTQIACKQVILFNTGALYTQIACKQDRDTAEGLQEVIRNFELAAGIFRFLHNHFSHAPSMDMQSQTLTMLAQLMLSQAQESVFENCTLDGIPEGCLSHLQVAQEAVMVALSYNDTHLLMSAEAVKDYIPFSWLSMAQVKSEYYNALAHYHLALALIDQKDSGEEFCISQVASCLHWTEESSHDKVHISTDFEKRKQFAKAHLREALIHHEEALRLHDMCKQLRKIDVFLDILKQTHERSIDMFATLEDEDDFSEIYAALKIKGHTHRLVSAIAPEFSKIKVTEIFHKLGPISIFNAKNEWSAPRSCILYRRPDQGYGFSVRGDSPVIIAEIESGSIAKASSMKNGDVIVAVGNIDTKWAKHDEVVTLVRKSGTHLALKLVTPMNQSMTEGSGVPSAPSTPGTPMRMMHSPRESLSAQSAKSNRSRLSAPWIFVRKGSKEKDQGQEVTKSREVDDGEILLR</sequence>
<evidence type="ECO:0000256" key="1">
    <source>
        <dbReference type="ARBA" id="ARBA00010369"/>
    </source>
</evidence>
<feature type="compositionally biased region" description="Polar residues" evidence="3">
    <location>
        <begin position="633"/>
        <end position="646"/>
    </location>
</feature>
<evidence type="ECO:0000259" key="5">
    <source>
        <dbReference type="PROSITE" id="PS51180"/>
    </source>
</evidence>
<comment type="caution">
    <text evidence="7">The sequence shown here is derived from an EMBL/GenBank/DDBJ whole genome shotgun (WGS) entry which is preliminary data.</text>
</comment>
<dbReference type="CDD" id="cd11633">
    <property type="entry name" value="HR1_Rhophilin-1"/>
    <property type="match status" value="1"/>
</dbReference>
<dbReference type="Pfam" id="PF03097">
    <property type="entry name" value="BRO1"/>
    <property type="match status" value="2"/>
</dbReference>
<evidence type="ECO:0008006" key="9">
    <source>
        <dbReference type="Google" id="ProtNLM"/>
    </source>
</evidence>
<dbReference type="InterPro" id="IPR038499">
    <property type="entry name" value="BRO1_sf"/>
</dbReference>
<dbReference type="AlphaFoldDB" id="A0ABD3VG13"/>
<dbReference type="SMART" id="SM00228">
    <property type="entry name" value="PDZ"/>
    <property type="match status" value="1"/>
</dbReference>
<feature type="compositionally biased region" description="Basic and acidic residues" evidence="3">
    <location>
        <begin position="657"/>
        <end position="681"/>
    </location>
</feature>
<dbReference type="SUPFAM" id="SSF46585">
    <property type="entry name" value="HR1 repeat"/>
    <property type="match status" value="1"/>
</dbReference>
<dbReference type="InterPro" id="IPR001478">
    <property type="entry name" value="PDZ"/>
</dbReference>
<dbReference type="InterPro" id="IPR036274">
    <property type="entry name" value="HR1_rpt_sf"/>
</dbReference>
<dbReference type="Gene3D" id="1.25.40.280">
    <property type="entry name" value="alix/aip1 like domains"/>
    <property type="match status" value="2"/>
</dbReference>
<organism evidence="7 8">
    <name type="scientific">Sinanodonta woodiana</name>
    <name type="common">Chinese pond mussel</name>
    <name type="synonym">Anodonta woodiana</name>
    <dbReference type="NCBI Taxonomy" id="1069815"/>
    <lineage>
        <taxon>Eukaryota</taxon>
        <taxon>Metazoa</taxon>
        <taxon>Spiralia</taxon>
        <taxon>Lophotrochozoa</taxon>
        <taxon>Mollusca</taxon>
        <taxon>Bivalvia</taxon>
        <taxon>Autobranchia</taxon>
        <taxon>Heteroconchia</taxon>
        <taxon>Palaeoheterodonta</taxon>
        <taxon>Unionida</taxon>
        <taxon>Unionoidea</taxon>
        <taxon>Unionidae</taxon>
        <taxon>Unioninae</taxon>
        <taxon>Sinanodonta</taxon>
    </lineage>
</organism>
<evidence type="ECO:0000256" key="2">
    <source>
        <dbReference type="PROSITE-ProRule" id="PRU01207"/>
    </source>
</evidence>
<dbReference type="PANTHER" id="PTHR23031">
    <property type="entry name" value="RHOPHILIN"/>
    <property type="match status" value="1"/>
</dbReference>
<dbReference type="PROSITE" id="PS50106">
    <property type="entry name" value="PDZ"/>
    <property type="match status" value="1"/>
</dbReference>
<dbReference type="InterPro" id="IPR036034">
    <property type="entry name" value="PDZ_sf"/>
</dbReference>
<dbReference type="Gene3D" id="1.10.287.160">
    <property type="entry name" value="HR1 repeat"/>
    <property type="match status" value="1"/>
</dbReference>
<feature type="region of interest" description="Disordered" evidence="3">
    <location>
        <begin position="1"/>
        <end position="25"/>
    </location>
</feature>
<dbReference type="CDD" id="cd06712">
    <property type="entry name" value="PDZ_rhophilin-like"/>
    <property type="match status" value="1"/>
</dbReference>
<feature type="domain" description="PDZ" evidence="4">
    <location>
        <begin position="527"/>
        <end position="604"/>
    </location>
</feature>
<evidence type="ECO:0000313" key="7">
    <source>
        <dbReference type="EMBL" id="KAL3859688.1"/>
    </source>
</evidence>